<feature type="transmembrane region" description="Helical" evidence="8">
    <location>
        <begin position="211"/>
        <end position="231"/>
    </location>
</feature>
<feature type="transmembrane region" description="Helical" evidence="8">
    <location>
        <begin position="177"/>
        <end position="196"/>
    </location>
</feature>
<evidence type="ECO:0000259" key="9">
    <source>
        <dbReference type="Pfam" id="PF00884"/>
    </source>
</evidence>
<dbReference type="EMBL" id="JACEGA010000001">
    <property type="protein sequence ID" value="MBB2183815.1"/>
    <property type="molecule type" value="Genomic_DNA"/>
</dbReference>
<evidence type="ECO:0000256" key="1">
    <source>
        <dbReference type="ARBA" id="ARBA00004651"/>
    </source>
</evidence>
<keyword evidence="6 8" id="KW-0472">Membrane</keyword>
<gene>
    <name evidence="10" type="ORF">H0486_13130</name>
</gene>
<sequence length="747" mass="85241">MNNKQEDSSFIDQKQSLSQNSRITGMNERLLLTMVSLKNQLRRYITLAFRRMNRAWNGSVPLSVDNLILPLSFLIIAVIYLELLLHLLLYRSVDMKMIYPVLFAIPVGIFAGFLSGLFPYHINRAILWLATGALCFIYIIQLIYFKIFKVYFSFQSLGMAEDAFSEFSSDILEAIKGNLGGIILLLVPLLVLALLLENRISYSRRGAKEQGILLGSGIVFQVVAITALLLFGKGDYSPYDLYFKAQVHDMCGKQLGIATMTRLDIMNLLCRGEDLILTDATMQTDNPPIKVEESRNTKNSSVTIKKQSVTIQDKNSKTEEPALPPTPTPIDISPNIMNIDFASLAKKETSNTIRTLHEYFATAPPTNRNKYTGMFKGYNLIMITAEGFSPYAIHPEKTPTLYRLVREGFVFNNFYTALWQTSTSDGEYVAMTGLIPIGTRSMYQGRKNLWPFSLGNQFQQMGIDCRAFHNHTYTYYQRNETHPNLGYTWKAKGNGLVLEQDVWPESDLEMMAATIDDYIEEEQFHVYYLTVSGHMNYTFQGNSMAYKNREAVKDLPCSSDARAYIACQMELDKALDLLIARLEQEGIADRTVIALSADHYPYGWGKKYIDELAGHKVDPYFEIYRNHFILWNPGMKKKIVIDEPCSSLDILPTLSNMFGLEYDSRLLMGRDVLSDAEPLVILANRSFITDKVMYNSETGEVIKLTKEKLPKDYITNMNNIIKNKFQISKSILETDYYRKVFEVSKDE</sequence>
<evidence type="ECO:0000256" key="4">
    <source>
        <dbReference type="ARBA" id="ARBA00022692"/>
    </source>
</evidence>
<dbReference type="Pfam" id="PF00884">
    <property type="entry name" value="Sulfatase"/>
    <property type="match status" value="1"/>
</dbReference>
<keyword evidence="3" id="KW-1003">Cell membrane</keyword>
<dbReference type="Proteomes" id="UP000574276">
    <property type="component" value="Unassembled WGS sequence"/>
</dbReference>
<dbReference type="InterPro" id="IPR017850">
    <property type="entry name" value="Alkaline_phosphatase_core_sf"/>
</dbReference>
<dbReference type="GO" id="GO:0005886">
    <property type="term" value="C:plasma membrane"/>
    <property type="evidence" value="ECO:0007669"/>
    <property type="project" value="UniProtKB-SubCell"/>
</dbReference>
<dbReference type="AlphaFoldDB" id="A0A839K1N6"/>
<evidence type="ECO:0000256" key="3">
    <source>
        <dbReference type="ARBA" id="ARBA00022475"/>
    </source>
</evidence>
<dbReference type="PANTHER" id="PTHR47371:SF3">
    <property type="entry name" value="PHOSPHOGLYCEROL TRANSFERASE I"/>
    <property type="match status" value="1"/>
</dbReference>
<evidence type="ECO:0000256" key="2">
    <source>
        <dbReference type="ARBA" id="ARBA00004936"/>
    </source>
</evidence>
<dbReference type="PANTHER" id="PTHR47371">
    <property type="entry name" value="LIPOTEICHOIC ACID SYNTHASE"/>
    <property type="match status" value="1"/>
</dbReference>
<evidence type="ECO:0000256" key="6">
    <source>
        <dbReference type="ARBA" id="ARBA00023136"/>
    </source>
</evidence>
<reference evidence="10 11" key="1">
    <citation type="submission" date="2020-07" db="EMBL/GenBank/DDBJ databases">
        <title>Characterization and genome sequencing of isolate MD1, a novel member within the family Lachnospiraceae.</title>
        <authorList>
            <person name="Rettenmaier R."/>
            <person name="Di Bello L."/>
            <person name="Zinser C."/>
            <person name="Scheitz K."/>
            <person name="Liebl W."/>
            <person name="Zverlov V."/>
        </authorList>
    </citation>
    <scope>NUCLEOTIDE SEQUENCE [LARGE SCALE GENOMIC DNA]</scope>
    <source>
        <strain evidence="10 11">MD1</strain>
    </source>
</reference>
<evidence type="ECO:0000313" key="11">
    <source>
        <dbReference type="Proteomes" id="UP000574276"/>
    </source>
</evidence>
<evidence type="ECO:0000256" key="5">
    <source>
        <dbReference type="ARBA" id="ARBA00022989"/>
    </source>
</evidence>
<comment type="caution">
    <text evidence="10">The sequence shown here is derived from an EMBL/GenBank/DDBJ whole genome shotgun (WGS) entry which is preliminary data.</text>
</comment>
<name>A0A839K1N6_9FIRM</name>
<comment type="pathway">
    <text evidence="2">Cell wall biogenesis; lipoteichoic acid biosynthesis.</text>
</comment>
<dbReference type="SUPFAM" id="SSF53649">
    <property type="entry name" value="Alkaline phosphatase-like"/>
    <property type="match status" value="1"/>
</dbReference>
<evidence type="ECO:0000256" key="8">
    <source>
        <dbReference type="SAM" id="Phobius"/>
    </source>
</evidence>
<keyword evidence="5 8" id="KW-1133">Transmembrane helix</keyword>
<dbReference type="CDD" id="cd16015">
    <property type="entry name" value="LTA_synthase"/>
    <property type="match status" value="1"/>
</dbReference>
<dbReference type="Gene3D" id="3.40.720.10">
    <property type="entry name" value="Alkaline Phosphatase, subunit A"/>
    <property type="match status" value="1"/>
</dbReference>
<dbReference type="InterPro" id="IPR000917">
    <property type="entry name" value="Sulfatase_N"/>
</dbReference>
<proteinExistence type="predicted"/>
<feature type="transmembrane region" description="Helical" evidence="8">
    <location>
        <begin position="67"/>
        <end position="90"/>
    </location>
</feature>
<protein>
    <submittedName>
        <fullName evidence="10">LTA synthase family protein</fullName>
    </submittedName>
</protein>
<keyword evidence="4 8" id="KW-0812">Transmembrane</keyword>
<feature type="transmembrane region" description="Helical" evidence="8">
    <location>
        <begin position="126"/>
        <end position="145"/>
    </location>
</feature>
<dbReference type="RefSeq" id="WP_228353438.1">
    <property type="nucleotide sequence ID" value="NZ_JACEGA010000001.1"/>
</dbReference>
<keyword evidence="11" id="KW-1185">Reference proteome</keyword>
<comment type="subcellular location">
    <subcellularLocation>
        <location evidence="1">Cell membrane</location>
        <topology evidence="1">Multi-pass membrane protein</topology>
    </subcellularLocation>
</comment>
<feature type="transmembrane region" description="Helical" evidence="8">
    <location>
        <begin position="97"/>
        <end position="120"/>
    </location>
</feature>
<dbReference type="Gene3D" id="3.30.1120.170">
    <property type="match status" value="1"/>
</dbReference>
<feature type="compositionally biased region" description="Polar residues" evidence="7">
    <location>
        <begin position="297"/>
        <end position="313"/>
    </location>
</feature>
<evidence type="ECO:0000313" key="10">
    <source>
        <dbReference type="EMBL" id="MBB2183815.1"/>
    </source>
</evidence>
<organism evidence="10 11">
    <name type="scientific">Variimorphobacter saccharofermentans</name>
    <dbReference type="NCBI Taxonomy" id="2755051"/>
    <lineage>
        <taxon>Bacteria</taxon>
        <taxon>Bacillati</taxon>
        <taxon>Bacillota</taxon>
        <taxon>Clostridia</taxon>
        <taxon>Lachnospirales</taxon>
        <taxon>Lachnospiraceae</taxon>
        <taxon>Variimorphobacter</taxon>
    </lineage>
</organism>
<feature type="domain" description="Sulfatase N-terminal" evidence="9">
    <location>
        <begin position="389"/>
        <end position="659"/>
    </location>
</feature>
<feature type="region of interest" description="Disordered" evidence="7">
    <location>
        <begin position="286"/>
        <end position="329"/>
    </location>
</feature>
<accession>A0A839K1N6</accession>
<dbReference type="InterPro" id="IPR050448">
    <property type="entry name" value="OpgB/LTA_synthase_biosynth"/>
</dbReference>
<evidence type="ECO:0000256" key="7">
    <source>
        <dbReference type="SAM" id="MobiDB-lite"/>
    </source>
</evidence>